<dbReference type="Pfam" id="PF06941">
    <property type="entry name" value="NT5C"/>
    <property type="match status" value="1"/>
</dbReference>
<dbReference type="EMBL" id="GDID01005222">
    <property type="protein sequence ID" value="JAP91384.1"/>
    <property type="molecule type" value="Transcribed_RNA"/>
</dbReference>
<dbReference type="InterPro" id="IPR010708">
    <property type="entry name" value="5'(3')-deoxyribonucleotidase"/>
</dbReference>
<dbReference type="SUPFAM" id="SSF56784">
    <property type="entry name" value="HAD-like"/>
    <property type="match status" value="1"/>
</dbReference>
<dbReference type="Gene3D" id="1.10.40.40">
    <property type="entry name" value="Deoxyribonucleotidase, domain 2"/>
    <property type="match status" value="1"/>
</dbReference>
<dbReference type="GO" id="GO:0009223">
    <property type="term" value="P:pyrimidine deoxyribonucleotide catabolic process"/>
    <property type="evidence" value="ECO:0007669"/>
    <property type="project" value="TreeGrafter"/>
</dbReference>
<feature type="non-terminal residue" evidence="2">
    <location>
        <position position="1"/>
    </location>
</feature>
<evidence type="ECO:0000313" key="2">
    <source>
        <dbReference type="EMBL" id="JAP91384.1"/>
    </source>
</evidence>
<accession>A0A146K651</accession>
<dbReference type="InterPro" id="IPR023214">
    <property type="entry name" value="HAD_sf"/>
</dbReference>
<name>A0A146K651_9EUKA</name>
<dbReference type="Gene3D" id="3.40.50.1000">
    <property type="entry name" value="HAD superfamily/HAD-like"/>
    <property type="match status" value="1"/>
</dbReference>
<dbReference type="GO" id="GO:0008253">
    <property type="term" value="F:5'-nucleotidase activity"/>
    <property type="evidence" value="ECO:0007669"/>
    <property type="project" value="InterPro"/>
</dbReference>
<organism evidence="2">
    <name type="scientific">Trepomonas sp. PC1</name>
    <dbReference type="NCBI Taxonomy" id="1076344"/>
    <lineage>
        <taxon>Eukaryota</taxon>
        <taxon>Metamonada</taxon>
        <taxon>Diplomonadida</taxon>
        <taxon>Hexamitidae</taxon>
        <taxon>Hexamitinae</taxon>
        <taxon>Trepomonas</taxon>
    </lineage>
</organism>
<feature type="active site" description="Proton donor" evidence="1">
    <location>
        <position position="9"/>
    </location>
</feature>
<dbReference type="InterPro" id="IPR036412">
    <property type="entry name" value="HAD-like_sf"/>
</dbReference>
<protein>
    <submittedName>
        <fullName evidence="2">5'-3' deoxyribonucleotidase</fullName>
    </submittedName>
</protein>
<reference evidence="2" key="1">
    <citation type="submission" date="2015-07" db="EMBL/GenBank/DDBJ databases">
        <title>Adaptation to a free-living lifestyle via gene acquisitions in the diplomonad Trepomonas sp. PC1.</title>
        <authorList>
            <person name="Xu F."/>
            <person name="Jerlstrom-Hultqvist J."/>
            <person name="Kolisko M."/>
            <person name="Simpson A.G.B."/>
            <person name="Roger A.J."/>
            <person name="Svard S.G."/>
            <person name="Andersson J.O."/>
        </authorList>
    </citation>
    <scope>NUCLEOTIDE SEQUENCE</scope>
    <source>
        <strain evidence="2">PC1</strain>
    </source>
</reference>
<proteinExistence type="predicted"/>
<dbReference type="PANTHER" id="PTHR16504">
    <property type="entry name" value="5'(3')-DEOXYRIBONUCLEOTIDASE"/>
    <property type="match status" value="1"/>
</dbReference>
<dbReference type="AlphaFoldDB" id="A0A146K651"/>
<gene>
    <name evidence="2" type="ORF">TPC1_17025</name>
</gene>
<sequence>ANSILFDLDSTVFNMDSTLVQRVSQKYKDLIVLESVPLIKHMLHRNGLMAMHFTTDVVFQTRLFADQLIYPNMFKLVQKLIDDGFDVWFVSAPQWIYHRQCSIQEKQAQVQRYFGTQISQKMIFSRRKFEVDGRYLVDDNTNHPEEENLAKWKAVLMRQPHNYGIYCSREIDPINCLETFFKIFQTDQTPSQEENLE</sequence>
<evidence type="ECO:0000256" key="1">
    <source>
        <dbReference type="PIRSR" id="PIRSR610708-1"/>
    </source>
</evidence>
<dbReference type="PANTHER" id="PTHR16504:SF4">
    <property type="entry name" value="5'(3')-DEOXYRIBONUCLEOTIDASE"/>
    <property type="match status" value="1"/>
</dbReference>
<feature type="active site" description="Nucleophile" evidence="1">
    <location>
        <position position="7"/>
    </location>
</feature>